<evidence type="ECO:0000313" key="2">
    <source>
        <dbReference type="EMBL" id="KAB8037730.1"/>
    </source>
</evidence>
<keyword evidence="3" id="KW-1185">Reference proteome</keyword>
<sequence length="474" mass="53934">MQNKNPIFIILYLLVFILNLSFYTSSYSAIMPKLNSNDHITIFLDVTIVDVESGKLKPNSWVLIKDNKIINIGSKNNLVIPKKAKIINTKGKYLIPGLWDMHVHIFDSQKIAFPSLIANGVVGVRDMGASFEQIEKWKEEASKSIYTPRIFYSGPYFDNKLKLNYSFSVKTEEEARQAVRLFQEKGVDFIKTYSDLEKNIFNALVDECKIRKIPFAGHLPVELSPIEASNLGQSSVEHLEFFVAASKLEDEIRSDQSKTNNLEELFLLDLKAANNIDYDKENKIINTYSKNKTWQTPTLAVQRGLFATSIDERSKYIPKDIKKFWENFIIEMNSSKIFQKTLSQLFEKNLDIIDKMNKAKVPFLAGTDANLEATIALPNIFFGFSIHDEMELFVKAGLKPIEALQSATINPAKFLGIEKDYGSIAIGKTADLVLLNENPLIHIENTKKIDSVMINGILFNKNDIEKILKQLQDQ</sequence>
<dbReference type="Gene3D" id="3.30.110.90">
    <property type="entry name" value="Amidohydrolase"/>
    <property type="match status" value="1"/>
</dbReference>
<keyword evidence="2" id="KW-0378">Hydrolase</keyword>
<dbReference type="Proteomes" id="UP000437748">
    <property type="component" value="Unassembled WGS sequence"/>
</dbReference>
<dbReference type="GO" id="GO:0016810">
    <property type="term" value="F:hydrolase activity, acting on carbon-nitrogen (but not peptide) bonds"/>
    <property type="evidence" value="ECO:0007669"/>
    <property type="project" value="InterPro"/>
</dbReference>
<dbReference type="Gene3D" id="2.30.40.10">
    <property type="entry name" value="Urease, subunit C, domain 1"/>
    <property type="match status" value="1"/>
</dbReference>
<dbReference type="AlphaFoldDB" id="A0A6N6VQP0"/>
<dbReference type="Gene3D" id="1.20.58.520">
    <property type="entry name" value="Amidohydrolase"/>
    <property type="match status" value="1"/>
</dbReference>
<dbReference type="InterPro" id="IPR011059">
    <property type="entry name" value="Metal-dep_hydrolase_composite"/>
</dbReference>
<dbReference type="SUPFAM" id="SSF51338">
    <property type="entry name" value="Composite domain of metallo-dependent hydrolases"/>
    <property type="match status" value="1"/>
</dbReference>
<proteinExistence type="predicted"/>
<dbReference type="EMBL" id="WFLM01000004">
    <property type="protein sequence ID" value="KAB8037730.1"/>
    <property type="molecule type" value="Genomic_DNA"/>
</dbReference>
<dbReference type="PANTHER" id="PTHR43135">
    <property type="entry name" value="ALPHA-D-RIBOSE 1-METHYLPHOSPHONATE 5-TRIPHOSPHATE DIPHOSPHATASE"/>
    <property type="match status" value="1"/>
</dbReference>
<accession>A0A6N6VQP0</accession>
<dbReference type="OrthoDB" id="262125at2"/>
<comment type="caution">
    <text evidence="2">The sequence shown here is derived from an EMBL/GenBank/DDBJ whole genome shotgun (WGS) entry which is preliminary data.</text>
</comment>
<dbReference type="Pfam" id="PF01979">
    <property type="entry name" value="Amidohydro_1"/>
    <property type="match status" value="1"/>
</dbReference>
<organism evidence="2 3">
    <name type="scientific">Silvanigrella paludirubra</name>
    <dbReference type="NCBI Taxonomy" id="2499159"/>
    <lineage>
        <taxon>Bacteria</taxon>
        <taxon>Pseudomonadati</taxon>
        <taxon>Bdellovibrionota</taxon>
        <taxon>Oligoflexia</taxon>
        <taxon>Silvanigrellales</taxon>
        <taxon>Silvanigrellaceae</taxon>
        <taxon>Silvanigrella</taxon>
    </lineage>
</organism>
<protein>
    <submittedName>
        <fullName evidence="2">Amidohydrolase family protein</fullName>
    </submittedName>
</protein>
<evidence type="ECO:0000259" key="1">
    <source>
        <dbReference type="Pfam" id="PF01979"/>
    </source>
</evidence>
<dbReference type="InterPro" id="IPR006680">
    <property type="entry name" value="Amidohydro-rel"/>
</dbReference>
<dbReference type="RefSeq" id="WP_153420807.1">
    <property type="nucleotide sequence ID" value="NZ_WFLM01000004.1"/>
</dbReference>
<reference evidence="2 3" key="1">
    <citation type="submission" date="2019-10" db="EMBL/GenBank/DDBJ databases">
        <title>New species of Slilvanegrellaceae.</title>
        <authorList>
            <person name="Pitt A."/>
            <person name="Hahn M.W."/>
        </authorList>
    </citation>
    <scope>NUCLEOTIDE SEQUENCE [LARGE SCALE GENOMIC DNA]</scope>
    <source>
        <strain evidence="2 3">SP-Ram-0.45-NSY-1</strain>
    </source>
</reference>
<dbReference type="InterPro" id="IPR051781">
    <property type="entry name" value="Metallo-dep_Hydrolase"/>
</dbReference>
<feature type="domain" description="Amidohydrolase-related" evidence="1">
    <location>
        <begin position="93"/>
        <end position="456"/>
    </location>
</feature>
<dbReference type="PANTHER" id="PTHR43135:SF3">
    <property type="entry name" value="ALPHA-D-RIBOSE 1-METHYLPHOSPHONATE 5-TRIPHOSPHATE DIPHOSPHATASE"/>
    <property type="match status" value="1"/>
</dbReference>
<evidence type="ECO:0000313" key="3">
    <source>
        <dbReference type="Proteomes" id="UP000437748"/>
    </source>
</evidence>
<dbReference type="SUPFAM" id="SSF51556">
    <property type="entry name" value="Metallo-dependent hydrolases"/>
    <property type="match status" value="1"/>
</dbReference>
<name>A0A6N6VQP0_9BACT</name>
<dbReference type="Gene3D" id="3.40.50.10910">
    <property type="entry name" value="Amidohydrolase"/>
    <property type="match status" value="1"/>
</dbReference>
<dbReference type="InterPro" id="IPR032466">
    <property type="entry name" value="Metal_Hydrolase"/>
</dbReference>
<gene>
    <name evidence="2" type="ORF">GCL60_11190</name>
</gene>